<dbReference type="Proteomes" id="UP000257109">
    <property type="component" value="Unassembled WGS sequence"/>
</dbReference>
<dbReference type="Pfam" id="PF01585">
    <property type="entry name" value="G-patch"/>
    <property type="match status" value="1"/>
</dbReference>
<evidence type="ECO:0000313" key="4">
    <source>
        <dbReference type="Proteomes" id="UP000257109"/>
    </source>
</evidence>
<dbReference type="InterPro" id="IPR043128">
    <property type="entry name" value="Rev_trsase/Diguanyl_cyclase"/>
</dbReference>
<dbReference type="OrthoDB" id="1745495at2759"/>
<name>A0A371FFK9_MUCPR</name>
<dbReference type="AlphaFoldDB" id="A0A371FFK9"/>
<dbReference type="GO" id="GO:0003676">
    <property type="term" value="F:nucleic acid binding"/>
    <property type="evidence" value="ECO:0007669"/>
    <property type="project" value="InterPro"/>
</dbReference>
<evidence type="ECO:0000256" key="1">
    <source>
        <dbReference type="SAM" id="MobiDB-lite"/>
    </source>
</evidence>
<evidence type="ECO:0000313" key="3">
    <source>
        <dbReference type="EMBL" id="RDX77095.1"/>
    </source>
</evidence>
<dbReference type="PANTHER" id="PTHR24559">
    <property type="entry name" value="TRANSPOSON TY3-I GAG-POL POLYPROTEIN"/>
    <property type="match status" value="1"/>
</dbReference>
<dbReference type="EMBL" id="QJKJ01009280">
    <property type="protein sequence ID" value="RDX77095.1"/>
    <property type="molecule type" value="Genomic_DNA"/>
</dbReference>
<keyword evidence="4" id="KW-1185">Reference proteome</keyword>
<feature type="region of interest" description="Disordered" evidence="1">
    <location>
        <begin position="135"/>
        <end position="161"/>
    </location>
</feature>
<feature type="compositionally biased region" description="Polar residues" evidence="1">
    <location>
        <begin position="135"/>
        <end position="146"/>
    </location>
</feature>
<dbReference type="InterPro" id="IPR043502">
    <property type="entry name" value="DNA/RNA_pol_sf"/>
</dbReference>
<sequence>MGEKELVITTPAPEEYIEGDEEALEASFQSLEGMLQVMIKEGYQPGKGLGPHLGGIPAPISVQENLGRFGLGYRGNDLEENTTLFKEEVVRGQLFVRGGMAAIRGEAMGQAEWEELTNWAIEMLPDQDFLEIKNNPISPIDNQTLGNEEPDQPRELGEGRSTEAEALADIERWIDKERPKFEAPTKDLESVNLGMEGREIRIGKQIPPDLRAKLIELLKNTRTFSPSHQKIVEHKLPLLPGSTPIRQQLRRMRPEVALKIKEEVEEQWNAGFLAVANYPQWVANIVPVPKKDGKVRMCVDYKDLNRASPKDNFPLPHIDVLVDNTAQHAFFSFMDGFSGYNQIMMLPEDQKKTTFITL</sequence>
<dbReference type="SUPFAM" id="SSF56672">
    <property type="entry name" value="DNA/RNA polymerases"/>
    <property type="match status" value="1"/>
</dbReference>
<dbReference type="Pfam" id="PF00078">
    <property type="entry name" value="RVT_1"/>
    <property type="match status" value="1"/>
</dbReference>
<dbReference type="Gene3D" id="3.30.70.270">
    <property type="match status" value="1"/>
</dbReference>
<reference evidence="3" key="1">
    <citation type="submission" date="2018-05" db="EMBL/GenBank/DDBJ databases">
        <title>Draft genome of Mucuna pruriens seed.</title>
        <authorList>
            <person name="Nnadi N.E."/>
            <person name="Vos R."/>
            <person name="Hasami M.H."/>
            <person name="Devisetty U.K."/>
            <person name="Aguiy J.C."/>
        </authorList>
    </citation>
    <scope>NUCLEOTIDE SEQUENCE [LARGE SCALE GENOMIC DNA]</scope>
    <source>
        <strain evidence="3">JCA_2017</strain>
    </source>
</reference>
<evidence type="ECO:0000259" key="2">
    <source>
        <dbReference type="PROSITE" id="PS50174"/>
    </source>
</evidence>
<feature type="compositionally biased region" description="Basic and acidic residues" evidence="1">
    <location>
        <begin position="151"/>
        <end position="161"/>
    </location>
</feature>
<dbReference type="InterPro" id="IPR000467">
    <property type="entry name" value="G_patch_dom"/>
</dbReference>
<feature type="domain" description="G-patch" evidence="2">
    <location>
        <begin position="36"/>
        <end position="76"/>
    </location>
</feature>
<comment type="caution">
    <text evidence="3">The sequence shown here is derived from an EMBL/GenBank/DDBJ whole genome shotgun (WGS) entry which is preliminary data.</text>
</comment>
<organism evidence="3 4">
    <name type="scientific">Mucuna pruriens</name>
    <name type="common">Velvet bean</name>
    <name type="synonym">Dolichos pruriens</name>
    <dbReference type="NCBI Taxonomy" id="157652"/>
    <lineage>
        <taxon>Eukaryota</taxon>
        <taxon>Viridiplantae</taxon>
        <taxon>Streptophyta</taxon>
        <taxon>Embryophyta</taxon>
        <taxon>Tracheophyta</taxon>
        <taxon>Spermatophyta</taxon>
        <taxon>Magnoliopsida</taxon>
        <taxon>eudicotyledons</taxon>
        <taxon>Gunneridae</taxon>
        <taxon>Pentapetalae</taxon>
        <taxon>rosids</taxon>
        <taxon>fabids</taxon>
        <taxon>Fabales</taxon>
        <taxon>Fabaceae</taxon>
        <taxon>Papilionoideae</taxon>
        <taxon>50 kb inversion clade</taxon>
        <taxon>NPAAA clade</taxon>
        <taxon>indigoferoid/millettioid clade</taxon>
        <taxon>Phaseoleae</taxon>
        <taxon>Mucuna</taxon>
    </lineage>
</organism>
<dbReference type="Gene3D" id="3.10.10.10">
    <property type="entry name" value="HIV Type 1 Reverse Transcriptase, subunit A, domain 1"/>
    <property type="match status" value="1"/>
</dbReference>
<gene>
    <name evidence="3" type="ORF">CR513_42840</name>
</gene>
<protein>
    <recommendedName>
        <fullName evidence="2">G-patch domain-containing protein</fullName>
    </recommendedName>
</protein>
<dbReference type="CDD" id="cd01647">
    <property type="entry name" value="RT_LTR"/>
    <property type="match status" value="1"/>
</dbReference>
<feature type="non-terminal residue" evidence="3">
    <location>
        <position position="1"/>
    </location>
</feature>
<dbReference type="PROSITE" id="PS50174">
    <property type="entry name" value="G_PATCH"/>
    <property type="match status" value="1"/>
</dbReference>
<accession>A0A371FFK9</accession>
<proteinExistence type="predicted"/>
<dbReference type="InterPro" id="IPR000477">
    <property type="entry name" value="RT_dom"/>
</dbReference>
<dbReference type="InterPro" id="IPR053134">
    <property type="entry name" value="RNA-dir_DNA_polymerase"/>
</dbReference>
<dbReference type="PANTHER" id="PTHR24559:SF457">
    <property type="entry name" value="RNA-DIRECTED DNA POLYMERASE HOMOLOG"/>
    <property type="match status" value="1"/>
</dbReference>